<organism evidence="10 11">
    <name type="scientific">Azospirillum brasilense</name>
    <dbReference type="NCBI Taxonomy" id="192"/>
    <lineage>
        <taxon>Bacteria</taxon>
        <taxon>Pseudomonadati</taxon>
        <taxon>Pseudomonadota</taxon>
        <taxon>Alphaproteobacteria</taxon>
        <taxon>Rhodospirillales</taxon>
        <taxon>Azospirillaceae</taxon>
        <taxon>Azospirillum</taxon>
    </lineage>
</organism>
<dbReference type="GO" id="GO:0006015">
    <property type="term" value="P:5-phosphoribose 1-diphosphate biosynthetic process"/>
    <property type="evidence" value="ECO:0007669"/>
    <property type="project" value="TreeGrafter"/>
</dbReference>
<dbReference type="Gene3D" id="3.40.50.2020">
    <property type="match status" value="2"/>
</dbReference>
<comment type="catalytic activity">
    <reaction evidence="7">
        <text>D-ribose 5-phosphate + ATP = 5-phospho-alpha-D-ribose 1-diphosphate + AMP + H(+)</text>
        <dbReference type="Rhea" id="RHEA:15609"/>
        <dbReference type="ChEBI" id="CHEBI:15378"/>
        <dbReference type="ChEBI" id="CHEBI:30616"/>
        <dbReference type="ChEBI" id="CHEBI:58017"/>
        <dbReference type="ChEBI" id="CHEBI:78346"/>
        <dbReference type="ChEBI" id="CHEBI:456215"/>
        <dbReference type="EC" id="2.7.6.1"/>
    </reaction>
</comment>
<dbReference type="Proteomes" id="UP001277471">
    <property type="component" value="Unassembled WGS sequence"/>
</dbReference>
<dbReference type="InterPro" id="IPR029099">
    <property type="entry name" value="Pribosyltran_N"/>
</dbReference>
<evidence type="ECO:0000313" key="12">
    <source>
        <dbReference type="Proteomes" id="UP001277471"/>
    </source>
</evidence>
<dbReference type="Proteomes" id="UP000298774">
    <property type="component" value="Plasmid p3"/>
</dbReference>
<name>A0A4D8QTB2_AZOBR</name>
<dbReference type="Pfam" id="PF13793">
    <property type="entry name" value="Pribosyltran_N"/>
    <property type="match status" value="1"/>
</dbReference>
<accession>A0A4D8QTB2</accession>
<keyword evidence="12" id="KW-1185">Reference proteome</keyword>
<gene>
    <name evidence="10" type="ORF">D3868_25915</name>
    <name evidence="9" type="ORF">SIM66_02720</name>
</gene>
<geneLocation type="plasmid" evidence="10 11">
    <name>p3</name>
</geneLocation>
<keyword evidence="10" id="KW-0614">Plasmid</keyword>
<evidence type="ECO:0000313" key="9">
    <source>
        <dbReference type="EMBL" id="MDX5950126.1"/>
    </source>
</evidence>
<feature type="domain" description="Ribose-phosphate pyrophosphokinase N-terminal" evidence="8">
    <location>
        <begin position="18"/>
        <end position="126"/>
    </location>
</feature>
<dbReference type="GO" id="GO:0005737">
    <property type="term" value="C:cytoplasm"/>
    <property type="evidence" value="ECO:0007669"/>
    <property type="project" value="TreeGrafter"/>
</dbReference>
<dbReference type="Pfam" id="PF14572">
    <property type="entry name" value="Pribosyl_synth"/>
    <property type="match status" value="1"/>
</dbReference>
<dbReference type="SMART" id="SM01400">
    <property type="entry name" value="Pribosyltran_N"/>
    <property type="match status" value="1"/>
</dbReference>
<evidence type="ECO:0000256" key="1">
    <source>
        <dbReference type="ARBA" id="ARBA00013247"/>
    </source>
</evidence>
<dbReference type="FunFam" id="3.40.50.2020:FF:000014">
    <property type="entry name" value="Ribose-phosphate pyrophosphokinase 1"/>
    <property type="match status" value="1"/>
</dbReference>
<dbReference type="AlphaFoldDB" id="A0A4D8QTB2"/>
<dbReference type="SUPFAM" id="SSF53271">
    <property type="entry name" value="PRTase-like"/>
    <property type="match status" value="1"/>
</dbReference>
<reference evidence="10 11" key="1">
    <citation type="submission" date="2018-09" db="EMBL/GenBank/DDBJ databases">
        <title>Whole genome based analysis of evolution and adaptive divergence in Indian and Brazilian strains of Azospirillum brasilense.</title>
        <authorList>
            <person name="Singh C."/>
            <person name="Tripathi A.K."/>
        </authorList>
    </citation>
    <scope>NUCLEOTIDE SEQUENCE [LARGE SCALE GENOMIC DNA]</scope>
    <source>
        <strain evidence="10 11">MTCC4038</strain>
        <plasmid evidence="10 11">p3</plasmid>
    </source>
</reference>
<dbReference type="GO" id="GO:0002189">
    <property type="term" value="C:ribose phosphate diphosphokinase complex"/>
    <property type="evidence" value="ECO:0007669"/>
    <property type="project" value="TreeGrafter"/>
</dbReference>
<dbReference type="GO" id="GO:0004749">
    <property type="term" value="F:ribose phosphate diphosphokinase activity"/>
    <property type="evidence" value="ECO:0007669"/>
    <property type="project" value="UniProtKB-EC"/>
</dbReference>
<dbReference type="InterPro" id="IPR000836">
    <property type="entry name" value="PRTase_dom"/>
</dbReference>
<dbReference type="CDD" id="cd06223">
    <property type="entry name" value="PRTases_typeI"/>
    <property type="match status" value="1"/>
</dbReference>
<dbReference type="InterPro" id="IPR029057">
    <property type="entry name" value="PRTase-like"/>
</dbReference>
<evidence type="ECO:0000256" key="7">
    <source>
        <dbReference type="ARBA" id="ARBA00049535"/>
    </source>
</evidence>
<keyword evidence="5 10" id="KW-0418">Kinase</keyword>
<proteinExistence type="predicted"/>
<dbReference type="GO" id="GO:0006164">
    <property type="term" value="P:purine nucleotide biosynthetic process"/>
    <property type="evidence" value="ECO:0007669"/>
    <property type="project" value="TreeGrafter"/>
</dbReference>
<evidence type="ECO:0000256" key="6">
    <source>
        <dbReference type="ARBA" id="ARBA00022840"/>
    </source>
</evidence>
<keyword evidence="4" id="KW-0547">Nucleotide-binding</keyword>
<dbReference type="EC" id="2.7.6.1" evidence="1"/>
<evidence type="ECO:0000256" key="2">
    <source>
        <dbReference type="ARBA" id="ARBA00022679"/>
    </source>
</evidence>
<evidence type="ECO:0000313" key="11">
    <source>
        <dbReference type="Proteomes" id="UP000298774"/>
    </source>
</evidence>
<dbReference type="GeneID" id="56447467"/>
<dbReference type="InterPro" id="IPR005946">
    <property type="entry name" value="Rib-P_diPkinase"/>
</dbReference>
<keyword evidence="2 9" id="KW-0808">Transferase</keyword>
<evidence type="ECO:0000313" key="10">
    <source>
        <dbReference type="EMBL" id="QCO12494.1"/>
    </source>
</evidence>
<reference evidence="9 12" key="2">
    <citation type="submission" date="2023-11" db="EMBL/GenBank/DDBJ databases">
        <title>MicrobeMod: A computational toolkit for identifying prokaryotic methylation and restriction-modification with nanopore sequencing.</title>
        <authorList>
            <person name="Crits-Christoph A."/>
            <person name="Kang S.C."/>
            <person name="Lee H."/>
            <person name="Ostrov N."/>
        </authorList>
    </citation>
    <scope>NUCLEOTIDE SEQUENCE [LARGE SCALE GENOMIC DNA]</scope>
    <source>
        <strain evidence="9 12">ATCC 29145</strain>
    </source>
</reference>
<protein>
    <recommendedName>
        <fullName evidence="1">ribose-phosphate diphosphokinase</fullName>
        <ecNumber evidence="1">2.7.6.1</ecNumber>
    </recommendedName>
</protein>
<dbReference type="PANTHER" id="PTHR10210">
    <property type="entry name" value="RIBOSE-PHOSPHATE DIPHOSPHOKINASE FAMILY MEMBER"/>
    <property type="match status" value="1"/>
</dbReference>
<dbReference type="GO" id="GO:0005524">
    <property type="term" value="F:ATP binding"/>
    <property type="evidence" value="ECO:0007669"/>
    <property type="project" value="UniProtKB-KW"/>
</dbReference>
<evidence type="ECO:0000256" key="3">
    <source>
        <dbReference type="ARBA" id="ARBA00022727"/>
    </source>
</evidence>
<keyword evidence="6" id="KW-0067">ATP-binding</keyword>
<dbReference type="EMBL" id="CP032342">
    <property type="protein sequence ID" value="QCO12494.1"/>
    <property type="molecule type" value="Genomic_DNA"/>
</dbReference>
<dbReference type="EMBL" id="JAWXYC010000001">
    <property type="protein sequence ID" value="MDX5950126.1"/>
    <property type="molecule type" value="Genomic_DNA"/>
</dbReference>
<evidence type="ECO:0000259" key="8">
    <source>
        <dbReference type="Pfam" id="PF13793"/>
    </source>
</evidence>
<sequence>MGNDGILLFDLDPEWGHGARIARHLEVPVSLHEERGFEDGELKVRPLVGVRNRDVYVVQSLHGDAERSVHDKLCLLLFFVGAVKDASAARVTVVTPYLAYARKDQRTKPRDPVTLRYLAGMMEAVGVDRVVAVDVHNEAAFENAFRCRTEHLEARKLFAAHLAPLVGQEGLSVVSPDVGGVKRAERLRKTLEHALGRDVGLAFMEKTRSGGVVRGGTLVGDVQGRTVAILDDLISTGTTMMRAASACRAAGGGPVFALATHGLFVGGAPTVVASPLFDHVVVTDTLPPFRLPEKLVSRRVTVLPTAPLLAEAIARIHGGGSVSDLLAD</sequence>
<dbReference type="PANTHER" id="PTHR10210:SF32">
    <property type="entry name" value="RIBOSE-PHOSPHATE PYROPHOSPHOKINASE 2"/>
    <property type="match status" value="1"/>
</dbReference>
<dbReference type="NCBIfam" id="TIGR01251">
    <property type="entry name" value="ribP_PPkin"/>
    <property type="match status" value="1"/>
</dbReference>
<dbReference type="GO" id="GO:0000287">
    <property type="term" value="F:magnesium ion binding"/>
    <property type="evidence" value="ECO:0007669"/>
    <property type="project" value="InterPro"/>
</dbReference>
<keyword evidence="3" id="KW-0545">Nucleotide biosynthesis</keyword>
<dbReference type="RefSeq" id="WP_035681003.1">
    <property type="nucleotide sequence ID" value="NZ_CP032342.1"/>
</dbReference>
<evidence type="ECO:0000256" key="4">
    <source>
        <dbReference type="ARBA" id="ARBA00022741"/>
    </source>
</evidence>
<dbReference type="GO" id="GO:0016301">
    <property type="term" value="F:kinase activity"/>
    <property type="evidence" value="ECO:0007669"/>
    <property type="project" value="UniProtKB-KW"/>
</dbReference>
<evidence type="ECO:0000256" key="5">
    <source>
        <dbReference type="ARBA" id="ARBA00022777"/>
    </source>
</evidence>